<dbReference type="KEGG" id="proo:MJB10_21210"/>
<dbReference type="EMBL" id="CP130319">
    <property type="protein sequence ID" value="WNR43597.1"/>
    <property type="molecule type" value="Genomic_DNA"/>
</dbReference>
<evidence type="ECO:0000313" key="2">
    <source>
        <dbReference type="EMBL" id="WNR43597.1"/>
    </source>
</evidence>
<evidence type="ECO:0000256" key="1">
    <source>
        <dbReference type="SAM" id="Phobius"/>
    </source>
</evidence>
<feature type="transmembrane region" description="Helical" evidence="1">
    <location>
        <begin position="26"/>
        <end position="43"/>
    </location>
</feature>
<organism evidence="2 3">
    <name type="scientific">Paenibacillus roseopurpureus</name>
    <dbReference type="NCBI Taxonomy" id="2918901"/>
    <lineage>
        <taxon>Bacteria</taxon>
        <taxon>Bacillati</taxon>
        <taxon>Bacillota</taxon>
        <taxon>Bacilli</taxon>
        <taxon>Bacillales</taxon>
        <taxon>Paenibacillaceae</taxon>
        <taxon>Paenibacillus</taxon>
    </lineage>
</organism>
<proteinExistence type="predicted"/>
<gene>
    <name evidence="2" type="ORF">MJB10_21210</name>
</gene>
<protein>
    <submittedName>
        <fullName evidence="2">Uncharacterized protein</fullName>
    </submittedName>
</protein>
<dbReference type="RefSeq" id="WP_314798090.1">
    <property type="nucleotide sequence ID" value="NZ_CP130319.1"/>
</dbReference>
<name>A0AA96RLW2_9BACL</name>
<dbReference type="Proteomes" id="UP001304650">
    <property type="component" value="Chromosome"/>
</dbReference>
<dbReference type="AlphaFoldDB" id="A0AA96RLW2"/>
<evidence type="ECO:0000313" key="3">
    <source>
        <dbReference type="Proteomes" id="UP001304650"/>
    </source>
</evidence>
<accession>A0AA96RLW2</accession>
<keyword evidence="1" id="KW-0472">Membrane</keyword>
<keyword evidence="3" id="KW-1185">Reference proteome</keyword>
<reference evidence="2" key="1">
    <citation type="submission" date="2022-02" db="EMBL/GenBank/DDBJ databases">
        <title>Paenibacillus sp. MBLB1832 Whole Genome Shotgun Sequencing.</title>
        <authorList>
            <person name="Hwang C.Y."/>
            <person name="Cho E.-S."/>
            <person name="Seo M.-J."/>
        </authorList>
    </citation>
    <scope>NUCLEOTIDE SEQUENCE</scope>
    <source>
        <strain evidence="2">MBLB1832</strain>
    </source>
</reference>
<sequence>MKTGFSGDYRVVSVQRRELLYMKAKWLLVVMLGMMLTLTACGGPKADVSVFMMGPNGFPSDAAQKLEVSLKSKVGEIPTVKLNTSPIFSLEKMIVELAAGGNGIFILGEEQFKGLSNQAGFVSLDDVINPADYPDGVIEIKEEGKAAQKHLYGIPLAGNKWMKEQGFEGKGLYAFIPQNAPKMDEAKQVLKIIAQK</sequence>
<keyword evidence="1" id="KW-0812">Transmembrane</keyword>
<keyword evidence="1" id="KW-1133">Transmembrane helix</keyword>